<dbReference type="PANTHER" id="PTHR35841:SF1">
    <property type="entry name" value="PHOSPHONATES-BINDING PERIPLASMIC PROTEIN"/>
    <property type="match status" value="1"/>
</dbReference>
<dbReference type="KEGG" id="prh:LT40_07770"/>
<dbReference type="EMBL" id="CP009533">
    <property type="protein sequence ID" value="AIS17306.1"/>
    <property type="molecule type" value="Genomic_DNA"/>
</dbReference>
<dbReference type="Proteomes" id="UP000029499">
    <property type="component" value="Chromosome"/>
</dbReference>
<evidence type="ECO:0000313" key="1">
    <source>
        <dbReference type="EMBL" id="AIS17306.1"/>
    </source>
</evidence>
<dbReference type="HOGENOM" id="CLU_051472_8_0_6"/>
<gene>
    <name evidence="1" type="ORF">LT40_07770</name>
</gene>
<proteinExistence type="predicted"/>
<sequence>MSTEVIADLPMYPAPAVVGEAYRRWLHETLKLLGIQQASAWHGSLLELWLHPQLLLAQTCGFPLITELKHQVRVVGRPCFALPDAQAGQHCSLLIARRDDARQTLPEFFDCRGAYNSLDSNSGMNLLRHALIPHARQGRFFKSVQATGSHRQSIAQVSDHHADLAAVDSVTFAYLTQYAPSELDGVRVLGRTAHAPTLPYITSRRGPAPESLRQAMNAALANLPQVAAVTGIVTVQETALEDYNVLLGYRDAARQVITQQALW</sequence>
<protein>
    <recommendedName>
        <fullName evidence="3">Phosphate ABC transporter substrate-binding protein</fullName>
    </recommendedName>
</protein>
<dbReference type="PANTHER" id="PTHR35841">
    <property type="entry name" value="PHOSPHONATES-BINDING PERIPLASMIC PROTEIN"/>
    <property type="match status" value="1"/>
</dbReference>
<evidence type="ECO:0008006" key="3">
    <source>
        <dbReference type="Google" id="ProtNLM"/>
    </source>
</evidence>
<dbReference type="SUPFAM" id="SSF53850">
    <property type="entry name" value="Periplasmic binding protein-like II"/>
    <property type="match status" value="1"/>
</dbReference>
<dbReference type="eggNOG" id="COG3221">
    <property type="taxonomic scope" value="Bacteria"/>
</dbReference>
<reference evidence="1 2" key="1">
    <citation type="journal article" date="2015" name="J. Biotechnol.">
        <title>Complete genome sequence of Pseudomonas rhizosphaerae IH5T (=DSM 16299T), a phosphate-solubilizing rhizobacterium for bacterial biofertilizer.</title>
        <authorList>
            <person name="Kwak Y."/>
            <person name="Jung B.K."/>
            <person name="Shin J.H."/>
        </authorList>
    </citation>
    <scope>NUCLEOTIDE SEQUENCE [LARGE SCALE GENOMIC DNA]</scope>
    <source>
        <strain evidence="1">DSM 16299</strain>
    </source>
</reference>
<organism evidence="1 2">
    <name type="scientific">Pseudomonas rhizosphaerae</name>
    <dbReference type="NCBI Taxonomy" id="216142"/>
    <lineage>
        <taxon>Bacteria</taxon>
        <taxon>Pseudomonadati</taxon>
        <taxon>Pseudomonadota</taxon>
        <taxon>Gammaproteobacteria</taxon>
        <taxon>Pseudomonadales</taxon>
        <taxon>Pseudomonadaceae</taxon>
        <taxon>Pseudomonas</taxon>
    </lineage>
</organism>
<dbReference type="Gene3D" id="3.40.190.10">
    <property type="entry name" value="Periplasmic binding protein-like II"/>
    <property type="match status" value="1"/>
</dbReference>
<dbReference type="RefSeq" id="WP_043188447.1">
    <property type="nucleotide sequence ID" value="NZ_CP009533.1"/>
</dbReference>
<dbReference type="STRING" id="216142.LT40_07770"/>
<name>A0A089ZQA8_9PSED</name>
<keyword evidence="2" id="KW-1185">Reference proteome</keyword>
<dbReference type="Pfam" id="PF12974">
    <property type="entry name" value="Phosphonate-bd"/>
    <property type="match status" value="1"/>
</dbReference>
<accession>A0A089ZQA8</accession>
<evidence type="ECO:0000313" key="2">
    <source>
        <dbReference type="Proteomes" id="UP000029499"/>
    </source>
</evidence>
<dbReference type="AlphaFoldDB" id="A0A089ZQA8"/>
<dbReference type="OrthoDB" id="5599602at2"/>